<keyword evidence="7" id="KW-0547">Nucleotide-binding</keyword>
<accession>A0A6A6LIL5</accession>
<gene>
    <name evidence="14" type="ORF">GH714_021871</name>
</gene>
<dbReference type="AlphaFoldDB" id="A0A6A6LIL5"/>
<comment type="caution">
    <text evidence="14">The sequence shown here is derived from an EMBL/GenBank/DDBJ whole genome shotgun (WGS) entry which is preliminary data.</text>
</comment>
<evidence type="ECO:0000256" key="2">
    <source>
        <dbReference type="ARBA" id="ARBA00012513"/>
    </source>
</evidence>
<evidence type="ECO:0000256" key="7">
    <source>
        <dbReference type="ARBA" id="ARBA00022741"/>
    </source>
</evidence>
<comment type="subcellular location">
    <subcellularLocation>
        <location evidence="1">Cell membrane</location>
        <topology evidence="1">Single-pass membrane protein</topology>
    </subcellularLocation>
</comment>
<protein>
    <recommendedName>
        <fullName evidence="2">non-specific serine/threonine protein kinase</fullName>
        <ecNumber evidence="2">2.7.11.1</ecNumber>
    </recommendedName>
</protein>
<comment type="catalytic activity">
    <reaction evidence="12">
        <text>L-threonyl-[protein] + ATP = O-phospho-L-threonyl-[protein] + ADP + H(+)</text>
        <dbReference type="Rhea" id="RHEA:46608"/>
        <dbReference type="Rhea" id="RHEA-COMP:11060"/>
        <dbReference type="Rhea" id="RHEA-COMP:11605"/>
        <dbReference type="ChEBI" id="CHEBI:15378"/>
        <dbReference type="ChEBI" id="CHEBI:30013"/>
        <dbReference type="ChEBI" id="CHEBI:30616"/>
        <dbReference type="ChEBI" id="CHEBI:61977"/>
        <dbReference type="ChEBI" id="CHEBI:456216"/>
        <dbReference type="EC" id="2.7.11.1"/>
    </reaction>
</comment>
<evidence type="ECO:0000256" key="13">
    <source>
        <dbReference type="ARBA" id="ARBA00048679"/>
    </source>
</evidence>
<evidence type="ECO:0000313" key="14">
    <source>
        <dbReference type="EMBL" id="KAF2301262.1"/>
    </source>
</evidence>
<dbReference type="Gene3D" id="1.10.510.10">
    <property type="entry name" value="Transferase(Phosphotransferase) domain 1"/>
    <property type="match status" value="1"/>
</dbReference>
<dbReference type="PANTHER" id="PTHR47982">
    <property type="entry name" value="PROLINE-RICH RECEPTOR-LIKE PROTEIN KINASE PERK4"/>
    <property type="match status" value="1"/>
</dbReference>
<keyword evidence="15" id="KW-1185">Reference proteome</keyword>
<sequence>MSEKSDIYSFGVVLLELVTGREVLDDYGETVIDWAKDHIGQALDNNNHSSFVDFRLQEYDEEEIIRMICCAAASVYKPACLRPRMTQILEAYKGIWNGEVYG</sequence>
<dbReference type="Proteomes" id="UP000467840">
    <property type="component" value="Chromosome 4"/>
</dbReference>
<evidence type="ECO:0000256" key="4">
    <source>
        <dbReference type="ARBA" id="ARBA00022527"/>
    </source>
</evidence>
<dbReference type="PANTHER" id="PTHR47982:SF40">
    <property type="entry name" value="NON-SPECIFIC SERINE_THREONINE PROTEIN KINASE"/>
    <property type="match status" value="1"/>
</dbReference>
<reference evidence="14 15" key="1">
    <citation type="journal article" date="2020" name="Mol. Plant">
        <title>The Chromosome-Based Rubber Tree Genome Provides New Insights into Spurge Genome Evolution and Rubber Biosynthesis.</title>
        <authorList>
            <person name="Liu J."/>
            <person name="Shi C."/>
            <person name="Shi C.C."/>
            <person name="Li W."/>
            <person name="Zhang Q.J."/>
            <person name="Zhang Y."/>
            <person name="Li K."/>
            <person name="Lu H.F."/>
            <person name="Shi C."/>
            <person name="Zhu S.T."/>
            <person name="Xiao Z.Y."/>
            <person name="Nan H."/>
            <person name="Yue Y."/>
            <person name="Zhu X.G."/>
            <person name="Wu Y."/>
            <person name="Hong X.N."/>
            <person name="Fan G.Y."/>
            <person name="Tong Y."/>
            <person name="Zhang D."/>
            <person name="Mao C.L."/>
            <person name="Liu Y.L."/>
            <person name="Hao S.J."/>
            <person name="Liu W.Q."/>
            <person name="Lv M.Q."/>
            <person name="Zhang H.B."/>
            <person name="Liu Y."/>
            <person name="Hu-Tang G.R."/>
            <person name="Wang J.P."/>
            <person name="Wang J.H."/>
            <person name="Sun Y.H."/>
            <person name="Ni S.B."/>
            <person name="Chen W.B."/>
            <person name="Zhang X.C."/>
            <person name="Jiao Y.N."/>
            <person name="Eichler E.E."/>
            <person name="Li G.H."/>
            <person name="Liu X."/>
            <person name="Gao L.Z."/>
        </authorList>
    </citation>
    <scope>NUCLEOTIDE SEQUENCE [LARGE SCALE GENOMIC DNA]</scope>
    <source>
        <strain evidence="15">cv. GT1</strain>
        <tissue evidence="14">Leaf</tissue>
    </source>
</reference>
<keyword evidence="11" id="KW-0472">Membrane</keyword>
<keyword evidence="10" id="KW-1133">Transmembrane helix</keyword>
<evidence type="ECO:0000256" key="6">
    <source>
        <dbReference type="ARBA" id="ARBA00022692"/>
    </source>
</evidence>
<evidence type="ECO:0000313" key="15">
    <source>
        <dbReference type="Proteomes" id="UP000467840"/>
    </source>
</evidence>
<evidence type="ECO:0000256" key="8">
    <source>
        <dbReference type="ARBA" id="ARBA00022777"/>
    </source>
</evidence>
<evidence type="ECO:0000256" key="10">
    <source>
        <dbReference type="ARBA" id="ARBA00022989"/>
    </source>
</evidence>
<evidence type="ECO:0000256" key="11">
    <source>
        <dbReference type="ARBA" id="ARBA00023136"/>
    </source>
</evidence>
<dbReference type="InterPro" id="IPR047117">
    <property type="entry name" value="PERK1-13-like"/>
</dbReference>
<dbReference type="SUPFAM" id="SSF56112">
    <property type="entry name" value="Protein kinase-like (PK-like)"/>
    <property type="match status" value="1"/>
</dbReference>
<proteinExistence type="predicted"/>
<name>A0A6A6LIL5_HEVBR</name>
<keyword evidence="8" id="KW-0418">Kinase</keyword>
<dbReference type="GO" id="GO:0005524">
    <property type="term" value="F:ATP binding"/>
    <property type="evidence" value="ECO:0007669"/>
    <property type="project" value="UniProtKB-KW"/>
</dbReference>
<evidence type="ECO:0000256" key="9">
    <source>
        <dbReference type="ARBA" id="ARBA00022840"/>
    </source>
</evidence>
<dbReference type="GO" id="GO:0005886">
    <property type="term" value="C:plasma membrane"/>
    <property type="evidence" value="ECO:0007669"/>
    <property type="project" value="UniProtKB-SubCell"/>
</dbReference>
<organism evidence="14 15">
    <name type="scientific">Hevea brasiliensis</name>
    <name type="common">Para rubber tree</name>
    <name type="synonym">Siphonia brasiliensis</name>
    <dbReference type="NCBI Taxonomy" id="3981"/>
    <lineage>
        <taxon>Eukaryota</taxon>
        <taxon>Viridiplantae</taxon>
        <taxon>Streptophyta</taxon>
        <taxon>Embryophyta</taxon>
        <taxon>Tracheophyta</taxon>
        <taxon>Spermatophyta</taxon>
        <taxon>Magnoliopsida</taxon>
        <taxon>eudicotyledons</taxon>
        <taxon>Gunneridae</taxon>
        <taxon>Pentapetalae</taxon>
        <taxon>rosids</taxon>
        <taxon>fabids</taxon>
        <taxon>Malpighiales</taxon>
        <taxon>Euphorbiaceae</taxon>
        <taxon>Crotonoideae</taxon>
        <taxon>Micrandreae</taxon>
        <taxon>Hevea</taxon>
    </lineage>
</organism>
<dbReference type="GO" id="GO:0004674">
    <property type="term" value="F:protein serine/threonine kinase activity"/>
    <property type="evidence" value="ECO:0007669"/>
    <property type="project" value="UniProtKB-KW"/>
</dbReference>
<keyword evidence="3" id="KW-1003">Cell membrane</keyword>
<keyword evidence="4" id="KW-0723">Serine/threonine-protein kinase</keyword>
<dbReference type="EMBL" id="JAAGAX010000010">
    <property type="protein sequence ID" value="KAF2301262.1"/>
    <property type="molecule type" value="Genomic_DNA"/>
</dbReference>
<keyword evidence="6" id="KW-0812">Transmembrane</keyword>
<evidence type="ECO:0000256" key="3">
    <source>
        <dbReference type="ARBA" id="ARBA00022475"/>
    </source>
</evidence>
<keyword evidence="9" id="KW-0067">ATP-binding</keyword>
<evidence type="ECO:0000256" key="5">
    <source>
        <dbReference type="ARBA" id="ARBA00022679"/>
    </source>
</evidence>
<dbReference type="EC" id="2.7.11.1" evidence="2"/>
<evidence type="ECO:0000256" key="12">
    <source>
        <dbReference type="ARBA" id="ARBA00047899"/>
    </source>
</evidence>
<keyword evidence="5" id="KW-0808">Transferase</keyword>
<dbReference type="InterPro" id="IPR011009">
    <property type="entry name" value="Kinase-like_dom_sf"/>
</dbReference>
<evidence type="ECO:0000256" key="1">
    <source>
        <dbReference type="ARBA" id="ARBA00004162"/>
    </source>
</evidence>
<comment type="catalytic activity">
    <reaction evidence="13">
        <text>L-seryl-[protein] + ATP = O-phospho-L-seryl-[protein] + ADP + H(+)</text>
        <dbReference type="Rhea" id="RHEA:17989"/>
        <dbReference type="Rhea" id="RHEA-COMP:9863"/>
        <dbReference type="Rhea" id="RHEA-COMP:11604"/>
        <dbReference type="ChEBI" id="CHEBI:15378"/>
        <dbReference type="ChEBI" id="CHEBI:29999"/>
        <dbReference type="ChEBI" id="CHEBI:30616"/>
        <dbReference type="ChEBI" id="CHEBI:83421"/>
        <dbReference type="ChEBI" id="CHEBI:456216"/>
        <dbReference type="EC" id="2.7.11.1"/>
    </reaction>
</comment>